<dbReference type="InterPro" id="IPR017441">
    <property type="entry name" value="Protein_kinase_ATP_BS"/>
</dbReference>
<dbReference type="GO" id="GO:0004674">
    <property type="term" value="F:protein serine/threonine kinase activity"/>
    <property type="evidence" value="ECO:0007669"/>
    <property type="project" value="UniProtKB-KW"/>
</dbReference>
<keyword evidence="1" id="KW-0808">Transferase</keyword>
<evidence type="ECO:0000256" key="2">
    <source>
        <dbReference type="ARBA" id="ARBA00022741"/>
    </source>
</evidence>
<dbReference type="Gene3D" id="2.130.10.130">
    <property type="entry name" value="Integrin alpha, N-terminal"/>
    <property type="match status" value="1"/>
</dbReference>
<evidence type="ECO:0000256" key="6">
    <source>
        <dbReference type="SAM" id="MobiDB-lite"/>
    </source>
</evidence>
<evidence type="ECO:0000256" key="1">
    <source>
        <dbReference type="ARBA" id="ARBA00022679"/>
    </source>
</evidence>
<protein>
    <submittedName>
        <fullName evidence="9">Serine/threonine protein kinase</fullName>
    </submittedName>
</protein>
<dbReference type="SUPFAM" id="SSF56112">
    <property type="entry name" value="Protein kinase-like (PK-like)"/>
    <property type="match status" value="1"/>
</dbReference>
<keyword evidence="2 5" id="KW-0547">Nucleotide-binding</keyword>
<keyword evidence="7" id="KW-0472">Membrane</keyword>
<dbReference type="PANTHER" id="PTHR43289">
    <property type="entry name" value="MITOGEN-ACTIVATED PROTEIN KINASE KINASE KINASE 20-RELATED"/>
    <property type="match status" value="1"/>
</dbReference>
<proteinExistence type="predicted"/>
<dbReference type="InterPro" id="IPR000719">
    <property type="entry name" value="Prot_kinase_dom"/>
</dbReference>
<evidence type="ECO:0000256" key="7">
    <source>
        <dbReference type="SAM" id="Phobius"/>
    </source>
</evidence>
<evidence type="ECO:0000313" key="9">
    <source>
        <dbReference type="EMBL" id="MBZ5712079.1"/>
    </source>
</evidence>
<sequence>MVDPGDIRTRPPGAPELAETTAPPARPHDPLATVVNATPPWESAAPAGRDGGDPPRIGRFVVLREVGRGAMGVVYAGYDDELDRRVALKLVQTGSHDDPSLGRAQLLREAQALARLIHPNVVAVHEAGEFHGAVFIAMEYVDGVDLQHWLAHKPRSWREVVAALRQAGEGLRAAHEVGLIHRDFKPSNVLVGADGRVRVADFGLATRRGRTGASGHVSGTMSSSTSPALVTLAGSGALVGTPAYMAPEQLRREPATAASDQFAFCVTLWEALYGRRPFAGDSLESLAEDVLRGQLSPAPPDPRVPAWVHALLLRGLAVDPARRFPGLGELLDALAHDPEAERLRRRQRLRQIAVAVAATVVVVLGGVAATRALVRAAHERRAEARLDALREQSAQLTAAGKRDEAARLFAAFVALPDNRGTAALAAAFREWGDAQTDPAAAIDAHAGAYIAARTPADQAAALRSLAMRLADSGAFAESAAALAALDARAPELAGDPELASLRVAAALDRRDLPAVRAALDRLPAGDPKRTYGHVLEHLSTGAAIPRAAIGHSLARAHVFQLDDLDGDGRPELVTASDLRGSAVVLRADAALTRLAEVPLKQQDVAPRLLPPALADVPLLMLGTPNPDGAGDSKIRYGLYPTTGGPPVYEWADSKVIGSAVADLAGTGRFALYTGSGPYARKLRRIDRDPAGAWRSGPAHPPTDAVTSDIHTVAAGDVDGDGRPELVVVTGPWTGYDVRVLKAGDDGELRQLARRSFGFIETIALLRGGSELRIAAAKRDVYDNAGRFSEAAPFGEPAGVYVLAVVGETLEIRQFFPLGGPDKGDAARQLHAADLDGDGTQDLLAEAPYQLALYRGGEDGLIEPLELPGLALLAAADFDDDREAELLVRATGHPDDYLILGAGDVPLSQVPRPAPAARPIRPDLDDPAIADAWQHAEELAAIGLPRRSAAELATIARLSGHAHEDMLLRAADLYAAAADHAAAAEHYLAAAGRPDLADAALAGAIRSRRALGEFADAQQLAARRAALPGLDLRVRNEAEAELAALRRATAERPRFGLRFDRPLDPAWQIGDPLAFARRGGAGSLSLQTSTDPVIAEYPLEWDGGTIAIAVEAAFEHLEWGTAVTIALTAPDSDDVYLGVRFEARERSERPVQAISAVTGPNGGEQYHALQPGPGRRVRIEFSHYPDLGVLRVETRQGDGEPVRSLDAISPKTPPRGPLRLRILNKPVQSDSTSRVDVFAVDLVGLRAGGPPPPAGADEWHEVARLIAEEEIDPALQRLAGAPAASAADLWRIDLLARAGRIDEAAAALRGALTGLAEDHPFHARLRQRLMRDPDNFVLAARDALGPALYDILLDFQRLEYTWTPARVRFHLTDLAALPLAPSAKAGPEALQHHRHALLLRGLAWQRAGRDDLAVRDLEAVVPLLVDEPAIVRMYVLRRLLESSIRLRDARRARRWITAALTESPAGEILLETIRKRPGVAALFTPADWDRFEAVARR</sequence>
<dbReference type="PROSITE" id="PS00108">
    <property type="entry name" value="PROTEIN_KINASE_ST"/>
    <property type="match status" value="1"/>
</dbReference>
<keyword evidence="9" id="KW-0723">Serine/threonine-protein kinase</keyword>
<feature type="region of interest" description="Disordered" evidence="6">
    <location>
        <begin position="1"/>
        <end position="34"/>
    </location>
</feature>
<dbReference type="InterPro" id="IPR008271">
    <property type="entry name" value="Ser/Thr_kinase_AS"/>
</dbReference>
<dbReference type="Proteomes" id="UP001139031">
    <property type="component" value="Unassembled WGS sequence"/>
</dbReference>
<feature type="transmembrane region" description="Helical" evidence="7">
    <location>
        <begin position="352"/>
        <end position="374"/>
    </location>
</feature>
<feature type="binding site" evidence="5">
    <location>
        <position position="89"/>
    </location>
    <ligand>
        <name>ATP</name>
        <dbReference type="ChEBI" id="CHEBI:30616"/>
    </ligand>
</feature>
<keyword evidence="10" id="KW-1185">Reference proteome</keyword>
<evidence type="ECO:0000256" key="5">
    <source>
        <dbReference type="PROSITE-ProRule" id="PRU10141"/>
    </source>
</evidence>
<dbReference type="RefSeq" id="WP_224193840.1">
    <property type="nucleotide sequence ID" value="NZ_JAIRAU010000028.1"/>
</dbReference>
<dbReference type="InterPro" id="IPR011009">
    <property type="entry name" value="Kinase-like_dom_sf"/>
</dbReference>
<evidence type="ECO:0000259" key="8">
    <source>
        <dbReference type="PROSITE" id="PS50011"/>
    </source>
</evidence>
<dbReference type="Gene3D" id="3.30.200.20">
    <property type="entry name" value="Phosphorylase Kinase, domain 1"/>
    <property type="match status" value="1"/>
</dbReference>
<dbReference type="Pfam" id="PF00069">
    <property type="entry name" value="Pkinase"/>
    <property type="match status" value="1"/>
</dbReference>
<dbReference type="PROSITE" id="PS50011">
    <property type="entry name" value="PROTEIN_KINASE_DOM"/>
    <property type="match status" value="1"/>
</dbReference>
<organism evidence="9 10">
    <name type="scientific">Nannocystis pusilla</name>
    <dbReference type="NCBI Taxonomy" id="889268"/>
    <lineage>
        <taxon>Bacteria</taxon>
        <taxon>Pseudomonadati</taxon>
        <taxon>Myxococcota</taxon>
        <taxon>Polyangia</taxon>
        <taxon>Nannocystales</taxon>
        <taxon>Nannocystaceae</taxon>
        <taxon>Nannocystis</taxon>
    </lineage>
</organism>
<dbReference type="EMBL" id="JAIRAU010000028">
    <property type="protein sequence ID" value="MBZ5712079.1"/>
    <property type="molecule type" value="Genomic_DNA"/>
</dbReference>
<feature type="domain" description="Protein kinase" evidence="8">
    <location>
        <begin position="60"/>
        <end position="335"/>
    </location>
</feature>
<dbReference type="Gene3D" id="1.10.510.10">
    <property type="entry name" value="Transferase(Phosphotransferase) domain 1"/>
    <property type="match status" value="1"/>
</dbReference>
<keyword evidence="4 5" id="KW-0067">ATP-binding</keyword>
<dbReference type="PROSITE" id="PS00107">
    <property type="entry name" value="PROTEIN_KINASE_ATP"/>
    <property type="match status" value="1"/>
</dbReference>
<evidence type="ECO:0000256" key="3">
    <source>
        <dbReference type="ARBA" id="ARBA00022777"/>
    </source>
</evidence>
<gene>
    <name evidence="9" type="ORF">K7C98_22780</name>
</gene>
<dbReference type="PANTHER" id="PTHR43289:SF6">
    <property type="entry name" value="SERINE_THREONINE-PROTEIN KINASE NEKL-3"/>
    <property type="match status" value="1"/>
</dbReference>
<evidence type="ECO:0000256" key="4">
    <source>
        <dbReference type="ARBA" id="ARBA00022840"/>
    </source>
</evidence>
<comment type="caution">
    <text evidence="9">The sequence shown here is derived from an EMBL/GenBank/DDBJ whole genome shotgun (WGS) entry which is preliminary data.</text>
</comment>
<keyword evidence="3 9" id="KW-0418">Kinase</keyword>
<name>A0ABS7TV06_9BACT</name>
<dbReference type="CDD" id="cd14014">
    <property type="entry name" value="STKc_PknB_like"/>
    <property type="match status" value="1"/>
</dbReference>
<keyword evidence="7" id="KW-0812">Transmembrane</keyword>
<dbReference type="InterPro" id="IPR028994">
    <property type="entry name" value="Integrin_alpha_N"/>
</dbReference>
<accession>A0ABS7TV06</accession>
<evidence type="ECO:0000313" key="10">
    <source>
        <dbReference type="Proteomes" id="UP001139031"/>
    </source>
</evidence>
<dbReference type="SUPFAM" id="SSF69318">
    <property type="entry name" value="Integrin alpha N-terminal domain"/>
    <property type="match status" value="1"/>
</dbReference>
<keyword evidence="7" id="KW-1133">Transmembrane helix</keyword>
<reference evidence="9" key="1">
    <citation type="submission" date="2021-08" db="EMBL/GenBank/DDBJ databases">
        <authorList>
            <person name="Stevens D.C."/>
        </authorList>
    </citation>
    <scope>NUCLEOTIDE SEQUENCE</scope>
    <source>
        <strain evidence="9">DSM 53165</strain>
    </source>
</reference>